<keyword evidence="3" id="KW-1185">Reference proteome</keyword>
<evidence type="ECO:0000259" key="1">
    <source>
        <dbReference type="Pfam" id="PF07727"/>
    </source>
</evidence>
<evidence type="ECO:0000313" key="3">
    <source>
        <dbReference type="Proteomes" id="UP001558713"/>
    </source>
</evidence>
<evidence type="ECO:0000313" key="2">
    <source>
        <dbReference type="EMBL" id="KAL1224994.1"/>
    </source>
</evidence>
<dbReference type="Pfam" id="PF07727">
    <property type="entry name" value="RVT_2"/>
    <property type="match status" value="1"/>
</dbReference>
<feature type="domain" description="Reverse transcriptase Ty1/copia-type" evidence="1">
    <location>
        <begin position="21"/>
        <end position="94"/>
    </location>
</feature>
<gene>
    <name evidence="2" type="ORF">V5N11_002773</name>
</gene>
<organism evidence="2 3">
    <name type="scientific">Cardamine amara subsp. amara</name>
    <dbReference type="NCBI Taxonomy" id="228776"/>
    <lineage>
        <taxon>Eukaryota</taxon>
        <taxon>Viridiplantae</taxon>
        <taxon>Streptophyta</taxon>
        <taxon>Embryophyta</taxon>
        <taxon>Tracheophyta</taxon>
        <taxon>Spermatophyta</taxon>
        <taxon>Magnoliopsida</taxon>
        <taxon>eudicotyledons</taxon>
        <taxon>Gunneridae</taxon>
        <taxon>Pentapetalae</taxon>
        <taxon>rosids</taxon>
        <taxon>malvids</taxon>
        <taxon>Brassicales</taxon>
        <taxon>Brassicaceae</taxon>
        <taxon>Cardamineae</taxon>
        <taxon>Cardamine</taxon>
    </lineage>
</organism>
<protein>
    <submittedName>
        <fullName evidence="2">Retrovirus-related Pol polyprotein from transposon RE1</fullName>
    </submittedName>
</protein>
<dbReference type="Proteomes" id="UP001558713">
    <property type="component" value="Unassembled WGS sequence"/>
</dbReference>
<accession>A0ABD1C6W2</accession>
<proteinExistence type="predicted"/>
<name>A0ABD1C6W2_CARAN</name>
<comment type="caution">
    <text evidence="2">The sequence shown here is derived from an EMBL/GenBank/DDBJ whole genome shotgun (WGS) entry which is preliminary data.</text>
</comment>
<dbReference type="AlphaFoldDB" id="A0ABD1C6W2"/>
<dbReference type="InterPro" id="IPR013103">
    <property type="entry name" value="RVT_2"/>
</dbReference>
<reference evidence="2 3" key="1">
    <citation type="submission" date="2024-04" db="EMBL/GenBank/DDBJ databases">
        <title>Genome assembly C_amara_ONT_v2.</title>
        <authorList>
            <person name="Yant L."/>
            <person name="Moore C."/>
            <person name="Slenker M."/>
        </authorList>
    </citation>
    <scope>NUCLEOTIDE SEQUENCE [LARGE SCALE GENOMIC DNA]</scope>
    <source>
        <tissue evidence="2">Leaf</tissue>
    </source>
</reference>
<sequence>MLDERWKNAMSGEICALEFQRTWDLETLPPGKKAIGSQWIYKLKFNADGTIERYKARLVCLGNHQVEGEDYDETFSPVVRMTMVRTLLEVAVAKD</sequence>
<dbReference type="EMBL" id="JBANAX010000042">
    <property type="protein sequence ID" value="KAL1224994.1"/>
    <property type="molecule type" value="Genomic_DNA"/>
</dbReference>